<name>A0ABT8D2F3_9FLAO</name>
<reference evidence="3" key="2">
    <citation type="journal article" date="2019" name="Int. J. Syst. Evol. Microbiol.">
        <title>The Global Catalogue of Microorganisms (GCM) 10K type strain sequencing project: providing services to taxonomists for standard genome sequencing and annotation.</title>
        <authorList>
            <consortium name="The Broad Institute Genomics Platform"/>
            <consortium name="The Broad Institute Genome Sequencing Center for Infectious Disease"/>
            <person name="Wu L."/>
            <person name="Ma J."/>
        </authorList>
    </citation>
    <scope>NUCLEOTIDE SEQUENCE [LARGE SCALE GENOMIC DNA]</scope>
    <source>
        <strain evidence="3">CECT 7184</strain>
    </source>
</reference>
<dbReference type="EMBL" id="JAUFQU010000071">
    <property type="protein sequence ID" value="MDN3710037.1"/>
    <property type="molecule type" value="Genomic_DNA"/>
</dbReference>
<organism evidence="2 3">
    <name type="scientific">Paenimyroides ceti</name>
    <dbReference type="NCBI Taxonomy" id="395087"/>
    <lineage>
        <taxon>Bacteria</taxon>
        <taxon>Pseudomonadati</taxon>
        <taxon>Bacteroidota</taxon>
        <taxon>Flavobacteriia</taxon>
        <taxon>Flavobacteriales</taxon>
        <taxon>Flavobacteriaceae</taxon>
        <taxon>Paenimyroides</taxon>
    </lineage>
</organism>
<dbReference type="RefSeq" id="WP_290362330.1">
    <property type="nucleotide sequence ID" value="NZ_JAUFQU010000001.1"/>
</dbReference>
<proteinExistence type="predicted"/>
<gene>
    <name evidence="1" type="ORF">QW060_03765</name>
    <name evidence="2" type="ORF">QW060_24350</name>
</gene>
<reference evidence="2" key="1">
    <citation type="journal article" date="2014" name="Int. J. Syst. Evol. Microbiol.">
        <title>Complete genome of a new Firmicutes species belonging to the dominant human colonic microbiota ('Ruminococcus bicirculans') reveals two chromosomes and a selective capacity to utilize plant glucans.</title>
        <authorList>
            <consortium name="NISC Comparative Sequencing Program"/>
            <person name="Wegmann U."/>
            <person name="Louis P."/>
            <person name="Goesmann A."/>
            <person name="Henrissat B."/>
            <person name="Duncan S.H."/>
            <person name="Flint H.J."/>
        </authorList>
    </citation>
    <scope>NUCLEOTIDE SEQUENCE</scope>
    <source>
        <strain evidence="2">CECT 7184</strain>
    </source>
</reference>
<reference evidence="2" key="3">
    <citation type="submission" date="2023-06" db="EMBL/GenBank/DDBJ databases">
        <authorList>
            <person name="Lucena T."/>
            <person name="Sun Q."/>
        </authorList>
    </citation>
    <scope>NUCLEOTIDE SEQUENCE</scope>
    <source>
        <strain evidence="2">CECT 7184</strain>
    </source>
</reference>
<sequence length="46" mass="5278">MNIGLSDYYLIPIFLHSLLGTFLHRYLLSFLPCQVHSLVSGKPCNR</sequence>
<evidence type="ECO:0000313" key="3">
    <source>
        <dbReference type="Proteomes" id="UP001242368"/>
    </source>
</evidence>
<dbReference type="EMBL" id="JAUFQU010000001">
    <property type="protein sequence ID" value="MDN3706239.1"/>
    <property type="molecule type" value="Genomic_DNA"/>
</dbReference>
<evidence type="ECO:0000313" key="2">
    <source>
        <dbReference type="EMBL" id="MDN3710037.1"/>
    </source>
</evidence>
<comment type="caution">
    <text evidence="2">The sequence shown here is derived from an EMBL/GenBank/DDBJ whole genome shotgun (WGS) entry which is preliminary data.</text>
</comment>
<accession>A0ABT8D2F3</accession>
<evidence type="ECO:0000313" key="1">
    <source>
        <dbReference type="EMBL" id="MDN3706239.1"/>
    </source>
</evidence>
<protein>
    <submittedName>
        <fullName evidence="2">Uncharacterized protein</fullName>
    </submittedName>
</protein>
<keyword evidence="3" id="KW-1185">Reference proteome</keyword>
<dbReference type="Proteomes" id="UP001242368">
    <property type="component" value="Unassembled WGS sequence"/>
</dbReference>